<keyword evidence="3" id="KW-1185">Reference proteome</keyword>
<keyword evidence="1" id="KW-0472">Membrane</keyword>
<dbReference type="Pfam" id="PF11444">
    <property type="entry name" value="DUF2895"/>
    <property type="match status" value="1"/>
</dbReference>
<reference evidence="2 3" key="1">
    <citation type="submission" date="2018-06" db="EMBL/GenBank/DDBJ databases">
        <authorList>
            <consortium name="Pathogen Informatics"/>
            <person name="Doyle S."/>
        </authorList>
    </citation>
    <scope>NUCLEOTIDE SEQUENCE [LARGE SCALE GENOMIC DNA]</scope>
    <source>
        <strain evidence="2 3">NCTC13337</strain>
    </source>
</reference>
<organism evidence="2 3">
    <name type="scientific">Suttonella ornithocola</name>
    <dbReference type="NCBI Taxonomy" id="279832"/>
    <lineage>
        <taxon>Bacteria</taxon>
        <taxon>Pseudomonadati</taxon>
        <taxon>Pseudomonadota</taxon>
        <taxon>Gammaproteobacteria</taxon>
        <taxon>Cardiobacteriales</taxon>
        <taxon>Cardiobacteriaceae</taxon>
        <taxon>Suttonella</taxon>
    </lineage>
</organism>
<keyword evidence="1" id="KW-1133">Transmembrane helix</keyword>
<dbReference type="RefSeq" id="WP_072577258.1">
    <property type="nucleotide sequence ID" value="NZ_LWHB01000151.1"/>
</dbReference>
<keyword evidence="1" id="KW-0812">Transmembrane</keyword>
<dbReference type="AlphaFoldDB" id="A0A380MWN4"/>
<proteinExistence type="predicted"/>
<feature type="transmembrane region" description="Helical" evidence="1">
    <location>
        <begin position="20"/>
        <end position="36"/>
    </location>
</feature>
<evidence type="ECO:0000256" key="1">
    <source>
        <dbReference type="SAM" id="Phobius"/>
    </source>
</evidence>
<gene>
    <name evidence="2" type="ORF">NCTC13337_01965</name>
</gene>
<accession>A0A380MWN4</accession>
<dbReference type="EMBL" id="UHIC01000001">
    <property type="protein sequence ID" value="SUO96672.1"/>
    <property type="molecule type" value="Genomic_DNA"/>
</dbReference>
<protein>
    <submittedName>
        <fullName evidence="2">Integrating conjugative element protein, PFL_4703 family</fullName>
    </submittedName>
</protein>
<dbReference type="Proteomes" id="UP000254601">
    <property type="component" value="Unassembled WGS sequence"/>
</dbReference>
<evidence type="ECO:0000313" key="3">
    <source>
        <dbReference type="Proteomes" id="UP000254601"/>
    </source>
</evidence>
<sequence>MIPKDNKEKMAMEGRIKNRIIFILLSIIAFALYKFSTYPHQLVVYTAPDVTKGFLQKPEEVPETAIYGFARTLWESLNYCKESCATEYKENLNRYRAFLTNQCYTDLNSRFDRQIDYMGSRARRLTPTENAVFDISRVKKITPELWYVVLEYTLDEDINGVTTRKQIMQYPLKVTFSHSPTQFNPWALSIDCYWQEPSVVKYDDLKDVK</sequence>
<dbReference type="InterPro" id="IPR021548">
    <property type="entry name" value="DUF2895"/>
</dbReference>
<name>A0A380MWN4_9GAMM</name>
<evidence type="ECO:0000313" key="2">
    <source>
        <dbReference type="EMBL" id="SUO96672.1"/>
    </source>
</evidence>
<dbReference type="OrthoDB" id="8558441at2"/>